<evidence type="ECO:0000256" key="1">
    <source>
        <dbReference type="SAM" id="Phobius"/>
    </source>
</evidence>
<accession>A0A369MXM2</accession>
<dbReference type="Proteomes" id="UP000253752">
    <property type="component" value="Unassembled WGS sequence"/>
</dbReference>
<name>A0A369MXM2_EGGLN</name>
<comment type="caution">
    <text evidence="2">The sequence shown here is derived from an EMBL/GenBank/DDBJ whole genome shotgun (WGS) entry which is preliminary data.</text>
</comment>
<reference evidence="2 3" key="1">
    <citation type="journal article" date="2018" name="Elife">
        <title>Discovery and characterization of a prevalent human gut bacterial enzyme sufficient for the inactivation of a family of plant toxins.</title>
        <authorList>
            <person name="Koppel N."/>
            <person name="Bisanz J.E."/>
            <person name="Pandelia M.E."/>
            <person name="Turnbaugh P.J."/>
            <person name="Balskus E.P."/>
        </authorList>
    </citation>
    <scope>NUCLEOTIDE SEQUENCE [LARGE SCALE GENOMIC DNA]</scope>
    <source>
        <strain evidence="2 3">MR1 #12</strain>
    </source>
</reference>
<feature type="transmembrane region" description="Helical" evidence="1">
    <location>
        <begin position="37"/>
        <end position="56"/>
    </location>
</feature>
<keyword evidence="1" id="KW-0472">Membrane</keyword>
<protein>
    <submittedName>
        <fullName evidence="2">Uncharacterized protein</fullName>
    </submittedName>
</protein>
<evidence type="ECO:0000313" key="2">
    <source>
        <dbReference type="EMBL" id="RDB80997.1"/>
    </source>
</evidence>
<proteinExistence type="predicted"/>
<keyword evidence="1" id="KW-1133">Transmembrane helix</keyword>
<dbReference type="EMBL" id="PPTX01000003">
    <property type="protein sequence ID" value="RDB80997.1"/>
    <property type="molecule type" value="Genomic_DNA"/>
</dbReference>
<dbReference type="AlphaFoldDB" id="A0A369MXM2"/>
<sequence length="301" mass="34303">MKNFIIAASPRVVLGWMQKNTKKESLMSAARSRIARTLIGAACIAAATCAFVWFAFQFAPGEPRERTTDREPLPSTISTAGNRNYEAERIVDVPFGQTYRTESLTRGKWFSVSEEERSSWSDEERERYLSEFNYIYDSDGVEIVPGETKTVSLDAFAEWYPHYALTTGYTEARKHECKIMLVELTLTNTMEYEQDLPVMQLWSEDFNGANDMLDNGGGGDSGNYLLQELYGTPSDRGLVQNSIPDEWFVLQPGETRTLTRPFLVYEKTFRDPAAYENIDPSRFCVALADYDPPTIYRLWLG</sequence>
<gene>
    <name evidence="2" type="ORF">C1872_02825</name>
</gene>
<evidence type="ECO:0000313" key="3">
    <source>
        <dbReference type="Proteomes" id="UP000253752"/>
    </source>
</evidence>
<organism evidence="2 3">
    <name type="scientific">Eggerthella lenta</name>
    <name type="common">Eubacterium lentum</name>
    <dbReference type="NCBI Taxonomy" id="84112"/>
    <lineage>
        <taxon>Bacteria</taxon>
        <taxon>Bacillati</taxon>
        <taxon>Actinomycetota</taxon>
        <taxon>Coriobacteriia</taxon>
        <taxon>Eggerthellales</taxon>
        <taxon>Eggerthellaceae</taxon>
        <taxon>Eggerthella</taxon>
    </lineage>
</organism>
<keyword evidence="1" id="KW-0812">Transmembrane</keyword>